<gene>
    <name evidence="7" type="ORF">DOTSEDRAFT_174781</name>
</gene>
<name>N1PHY2_DOTSN</name>
<evidence type="ECO:0000256" key="6">
    <source>
        <dbReference type="SAM" id="Phobius"/>
    </source>
</evidence>
<dbReference type="Proteomes" id="UP000016933">
    <property type="component" value="Unassembled WGS sequence"/>
</dbReference>
<proteinExistence type="predicted"/>
<feature type="transmembrane region" description="Helical" evidence="6">
    <location>
        <begin position="168"/>
        <end position="188"/>
    </location>
</feature>
<dbReference type="PANTHER" id="PTHR19432:SF35">
    <property type="entry name" value="SOLUTE CARRIER FAMILY 45 MEMBER 3 ISOFORM X1"/>
    <property type="match status" value="1"/>
</dbReference>
<evidence type="ECO:0000256" key="2">
    <source>
        <dbReference type="ARBA" id="ARBA00022448"/>
    </source>
</evidence>
<dbReference type="HOGENOM" id="CLU_018303_1_1_1"/>
<dbReference type="eggNOG" id="KOG0637">
    <property type="taxonomic scope" value="Eukaryota"/>
</dbReference>
<dbReference type="Gene3D" id="1.20.1250.20">
    <property type="entry name" value="MFS general substrate transporter like domains"/>
    <property type="match status" value="1"/>
</dbReference>
<keyword evidence="5 6" id="KW-0472">Membrane</keyword>
<evidence type="ECO:0000256" key="3">
    <source>
        <dbReference type="ARBA" id="ARBA00022692"/>
    </source>
</evidence>
<dbReference type="OMA" id="MACAQEL"/>
<dbReference type="OrthoDB" id="28755at2759"/>
<protein>
    <recommendedName>
        <fullName evidence="9">Sucrose transporter-like protein</fullName>
    </recommendedName>
</protein>
<dbReference type="InterPro" id="IPR036259">
    <property type="entry name" value="MFS_trans_sf"/>
</dbReference>
<dbReference type="SUPFAM" id="SSF103473">
    <property type="entry name" value="MFS general substrate transporter"/>
    <property type="match status" value="2"/>
</dbReference>
<feature type="transmembrane region" description="Helical" evidence="6">
    <location>
        <begin position="51"/>
        <end position="71"/>
    </location>
</feature>
<evidence type="ECO:0000313" key="7">
    <source>
        <dbReference type="EMBL" id="EME42002.1"/>
    </source>
</evidence>
<dbReference type="PANTHER" id="PTHR19432">
    <property type="entry name" value="SUGAR TRANSPORTER"/>
    <property type="match status" value="1"/>
</dbReference>
<dbReference type="AlphaFoldDB" id="N1PHY2"/>
<evidence type="ECO:0008006" key="9">
    <source>
        <dbReference type="Google" id="ProtNLM"/>
    </source>
</evidence>
<feature type="transmembrane region" description="Helical" evidence="6">
    <location>
        <begin position="319"/>
        <end position="336"/>
    </location>
</feature>
<dbReference type="GO" id="GO:0005886">
    <property type="term" value="C:plasma membrane"/>
    <property type="evidence" value="ECO:0007669"/>
    <property type="project" value="TreeGrafter"/>
</dbReference>
<dbReference type="EMBL" id="KB446541">
    <property type="protein sequence ID" value="EME42002.1"/>
    <property type="molecule type" value="Genomic_DNA"/>
</dbReference>
<keyword evidence="4 6" id="KW-1133">Transmembrane helix</keyword>
<evidence type="ECO:0000256" key="5">
    <source>
        <dbReference type="ARBA" id="ARBA00023136"/>
    </source>
</evidence>
<feature type="transmembrane region" description="Helical" evidence="6">
    <location>
        <begin position="83"/>
        <end position="110"/>
    </location>
</feature>
<feature type="transmembrane region" description="Helical" evidence="6">
    <location>
        <begin position="12"/>
        <end position="31"/>
    </location>
</feature>
<keyword evidence="3 6" id="KW-0812">Transmembrane</keyword>
<reference evidence="7 8" key="2">
    <citation type="journal article" date="2012" name="PLoS Pathog.">
        <title>Diverse lifestyles and strategies of plant pathogenesis encoded in the genomes of eighteen Dothideomycetes fungi.</title>
        <authorList>
            <person name="Ohm R.A."/>
            <person name="Feau N."/>
            <person name="Henrissat B."/>
            <person name="Schoch C.L."/>
            <person name="Horwitz B.A."/>
            <person name="Barry K.W."/>
            <person name="Condon B.J."/>
            <person name="Copeland A.C."/>
            <person name="Dhillon B."/>
            <person name="Glaser F."/>
            <person name="Hesse C.N."/>
            <person name="Kosti I."/>
            <person name="LaButti K."/>
            <person name="Lindquist E.A."/>
            <person name="Lucas S."/>
            <person name="Salamov A.A."/>
            <person name="Bradshaw R.E."/>
            <person name="Ciuffetti L."/>
            <person name="Hamelin R.C."/>
            <person name="Kema G.H.J."/>
            <person name="Lawrence C."/>
            <person name="Scott J.A."/>
            <person name="Spatafora J.W."/>
            <person name="Turgeon B.G."/>
            <person name="de Wit P.J.G.M."/>
            <person name="Zhong S."/>
            <person name="Goodwin S.B."/>
            <person name="Grigoriev I.V."/>
        </authorList>
    </citation>
    <scope>NUCLEOTIDE SEQUENCE [LARGE SCALE GENOMIC DNA]</scope>
    <source>
        <strain evidence="8">NZE10 / CBS 128990</strain>
    </source>
</reference>
<evidence type="ECO:0000256" key="4">
    <source>
        <dbReference type="ARBA" id="ARBA00022989"/>
    </source>
</evidence>
<organism evidence="7 8">
    <name type="scientific">Dothistroma septosporum (strain NZE10 / CBS 128990)</name>
    <name type="common">Red band needle blight fungus</name>
    <name type="synonym">Mycosphaerella pini</name>
    <dbReference type="NCBI Taxonomy" id="675120"/>
    <lineage>
        <taxon>Eukaryota</taxon>
        <taxon>Fungi</taxon>
        <taxon>Dikarya</taxon>
        <taxon>Ascomycota</taxon>
        <taxon>Pezizomycotina</taxon>
        <taxon>Dothideomycetes</taxon>
        <taxon>Dothideomycetidae</taxon>
        <taxon>Mycosphaerellales</taxon>
        <taxon>Mycosphaerellaceae</taxon>
        <taxon>Dothistroma</taxon>
    </lineage>
</organism>
<feature type="transmembrane region" description="Helical" evidence="6">
    <location>
        <begin position="208"/>
        <end position="227"/>
    </location>
</feature>
<sequence>MDRHSTPSVDMPSLLLLTCPSFGVQMLWLVMMAYGTPYLNDLGVSTSASAMVWLSGPLSGTIAQPLFAALSDNCQHRWGKRRPFIAGGAICAALALLGLASTEDIVGFFTPPDAKGGMAMMMGGPKSSSPMVRLLVIFWACTLSLAMQPIQCGLRALLVDSYPERLQSVAAALGTGFSGLGAVCLSGLASIDLPARTPLFGETPFKALSVVAVAALACTVIPVCLIGHDLPARTSNRAKASSLSSILRTMRTLPPTTRRVCRVQFTAWLGWFALLYYSTTYVFEAYVFENHVHLKPEVKNYADGTLIQIGKAAGRRSSFVFASVTLITTILLLVMIRDSARKTFTADAWRLRTGRIWQISHGFLAALMFLTTFVRTTWAATMIVGCVAMSWAVTQWAPYALICSEVATLRQPTRDLCKLHSSHEGEGGAYDEEDAERQVEHGTALIMAVHNMAISMPQVLAAVVCSALFKAVSIMGRYDPATFAFKLAGLMAALASYQARSLS</sequence>
<comment type="subcellular location">
    <subcellularLocation>
        <location evidence="1">Membrane</location>
        <topology evidence="1">Multi-pass membrane protein</topology>
    </subcellularLocation>
</comment>
<accession>N1PHY2</accession>
<dbReference type="Pfam" id="PF13347">
    <property type="entry name" value="MFS_2"/>
    <property type="match status" value="1"/>
</dbReference>
<evidence type="ECO:0000313" key="8">
    <source>
        <dbReference type="Proteomes" id="UP000016933"/>
    </source>
</evidence>
<evidence type="ECO:0000256" key="1">
    <source>
        <dbReference type="ARBA" id="ARBA00004141"/>
    </source>
</evidence>
<feature type="transmembrane region" description="Helical" evidence="6">
    <location>
        <begin position="130"/>
        <end position="147"/>
    </location>
</feature>
<feature type="transmembrane region" description="Helical" evidence="6">
    <location>
        <begin position="268"/>
        <end position="288"/>
    </location>
</feature>
<reference evidence="8" key="1">
    <citation type="journal article" date="2012" name="PLoS Genet.">
        <title>The genomes of the fungal plant pathogens Cladosporium fulvum and Dothistroma septosporum reveal adaptation to different hosts and lifestyles but also signatures of common ancestry.</title>
        <authorList>
            <person name="de Wit P.J.G.M."/>
            <person name="van der Burgt A."/>
            <person name="Oekmen B."/>
            <person name="Stergiopoulos I."/>
            <person name="Abd-Elsalam K.A."/>
            <person name="Aerts A.L."/>
            <person name="Bahkali A.H."/>
            <person name="Beenen H.G."/>
            <person name="Chettri P."/>
            <person name="Cox M.P."/>
            <person name="Datema E."/>
            <person name="de Vries R.P."/>
            <person name="Dhillon B."/>
            <person name="Ganley A.R."/>
            <person name="Griffiths S.A."/>
            <person name="Guo Y."/>
            <person name="Hamelin R.C."/>
            <person name="Henrissat B."/>
            <person name="Kabir M.S."/>
            <person name="Jashni M.K."/>
            <person name="Kema G."/>
            <person name="Klaubauf S."/>
            <person name="Lapidus A."/>
            <person name="Levasseur A."/>
            <person name="Lindquist E."/>
            <person name="Mehrabi R."/>
            <person name="Ohm R.A."/>
            <person name="Owen T.J."/>
            <person name="Salamov A."/>
            <person name="Schwelm A."/>
            <person name="Schijlen E."/>
            <person name="Sun H."/>
            <person name="van den Burg H.A."/>
            <person name="van Ham R.C.H.J."/>
            <person name="Zhang S."/>
            <person name="Goodwin S.B."/>
            <person name="Grigoriev I.V."/>
            <person name="Collemare J."/>
            <person name="Bradshaw R.E."/>
        </authorList>
    </citation>
    <scope>NUCLEOTIDE SEQUENCE [LARGE SCALE GENOMIC DNA]</scope>
    <source>
        <strain evidence="8">NZE10 / CBS 128990</strain>
    </source>
</reference>
<keyword evidence="2" id="KW-0813">Transport</keyword>
<feature type="transmembrane region" description="Helical" evidence="6">
    <location>
        <begin position="356"/>
        <end position="374"/>
    </location>
</feature>
<keyword evidence="8" id="KW-1185">Reference proteome</keyword>
<dbReference type="GO" id="GO:0008506">
    <property type="term" value="F:sucrose:proton symporter activity"/>
    <property type="evidence" value="ECO:0007669"/>
    <property type="project" value="TreeGrafter"/>
</dbReference>